<dbReference type="SUPFAM" id="SSF53383">
    <property type="entry name" value="PLP-dependent transferases"/>
    <property type="match status" value="1"/>
</dbReference>
<dbReference type="eggNOG" id="COG0076">
    <property type="taxonomic scope" value="Bacteria"/>
</dbReference>
<organism evidence="3 4">
    <name type="scientific">Paenibacillus curdlanolyticus YK9</name>
    <dbReference type="NCBI Taxonomy" id="717606"/>
    <lineage>
        <taxon>Bacteria</taxon>
        <taxon>Bacillati</taxon>
        <taxon>Bacillota</taxon>
        <taxon>Bacilli</taxon>
        <taxon>Bacillales</taxon>
        <taxon>Paenibacillaceae</taxon>
        <taxon>Paenibacillus</taxon>
    </lineage>
</organism>
<name>E0I8C6_9BACL</name>
<reference evidence="3 4" key="1">
    <citation type="submission" date="2010-07" db="EMBL/GenBank/DDBJ databases">
        <title>The draft genome of Paenibacillus curdlanolyticus YK9.</title>
        <authorList>
            <consortium name="US DOE Joint Genome Institute (JGI-PGF)"/>
            <person name="Lucas S."/>
            <person name="Copeland A."/>
            <person name="Lapidus A."/>
            <person name="Cheng J.-F."/>
            <person name="Bruce D."/>
            <person name="Goodwin L."/>
            <person name="Pitluck S."/>
            <person name="Land M.L."/>
            <person name="Hauser L."/>
            <person name="Chang Y.-J."/>
            <person name="Jeffries C."/>
            <person name="Anderson I.J."/>
            <person name="Johnson E."/>
            <person name="Loganathan U."/>
            <person name="Mulhopadhyay B."/>
            <person name="Kyrpides N."/>
            <person name="Woyke T.J."/>
        </authorList>
    </citation>
    <scope>NUCLEOTIDE SEQUENCE [LARGE SCALE GENOMIC DNA]</scope>
    <source>
        <strain evidence="3 4">YK9</strain>
    </source>
</reference>
<dbReference type="OrthoDB" id="3335676at2"/>
<keyword evidence="4" id="KW-1185">Reference proteome</keyword>
<dbReference type="InterPro" id="IPR015421">
    <property type="entry name" value="PyrdxlP-dep_Trfase_major"/>
</dbReference>
<dbReference type="InterPro" id="IPR015424">
    <property type="entry name" value="PyrdxlP-dep_Trfase"/>
</dbReference>
<keyword evidence="2" id="KW-0456">Lyase</keyword>
<sequence>MVDRFEGLYPLDYKNNEFARKISFAFETLTQNMNENNTPRFKKVKSYEDLQTKYNDLSYDGRSTDDVIKDIMDDFFQGTPRWVSPLWAYNVGTSPNLAALVMYTMALEENIYLINDGLSGNCSHIESILSTIFRKITGCDDMRSVFTFGGTGTNMYGMKLGLSKANKDAVLKGLSGNVKVMITKDAHYAQVTCADWLGVGVQNIVTIDSKGLYSRIDDAETKMRKIIESGDKIGVIIINGGTTYDHAIDDIQQFRLLIDRLVEEYSLDYSPHLHVDSVIGWSWLFFKYYEFNENPLDIPMKYLVKMKKQFERISNIKYADSWGVDFHKGIGSCPVASSMFCVNNKSDIRYLSKKLYDGHDVHQLSPEFSSINPSEFTLETSRSAGAPLAALASLNALGSSGYIKLLSNLLINSFELRDRLESNPRIRVCNNESLGFCTMIRVYPSKEHKLRAIKVEQNPQEEDFAFICEMNKYNKEFFKWDHMTRMGKNNEFEYSFTSSYKVYDNKIKLEALKFYNVSPHFKYEHVDDIVNKLSQQLLIFEEVSELAI</sequence>
<dbReference type="PANTHER" id="PTHR45677:SF8">
    <property type="entry name" value="CYSTEINE SULFINIC ACID DECARBOXYLASE"/>
    <property type="match status" value="1"/>
</dbReference>
<protein>
    <submittedName>
        <fullName evidence="3">Pyridoxal-dependent decarboxylase domain-containing protein</fullName>
    </submittedName>
</protein>
<dbReference type="EMBL" id="AEDD01000004">
    <property type="protein sequence ID" value="EFM11431.1"/>
    <property type="molecule type" value="Genomic_DNA"/>
</dbReference>
<dbReference type="Gene3D" id="3.40.640.10">
    <property type="entry name" value="Type I PLP-dependent aspartate aminotransferase-like (Major domain)"/>
    <property type="match status" value="1"/>
</dbReference>
<evidence type="ECO:0000313" key="4">
    <source>
        <dbReference type="Proteomes" id="UP000005387"/>
    </source>
</evidence>
<gene>
    <name evidence="3" type="ORF">PaecuDRAFT_1877</name>
</gene>
<evidence type="ECO:0000256" key="1">
    <source>
        <dbReference type="ARBA" id="ARBA00009533"/>
    </source>
</evidence>
<dbReference type="RefSeq" id="WP_006037887.1">
    <property type="nucleotide sequence ID" value="NZ_AEDD01000004.1"/>
</dbReference>
<dbReference type="PANTHER" id="PTHR45677">
    <property type="entry name" value="GLUTAMATE DECARBOXYLASE-RELATED"/>
    <property type="match status" value="1"/>
</dbReference>
<proteinExistence type="inferred from homology"/>
<dbReference type="AlphaFoldDB" id="E0I8C6"/>
<evidence type="ECO:0000256" key="2">
    <source>
        <dbReference type="ARBA" id="ARBA00022793"/>
    </source>
</evidence>
<dbReference type="GO" id="GO:0016831">
    <property type="term" value="F:carboxy-lyase activity"/>
    <property type="evidence" value="ECO:0007669"/>
    <property type="project" value="UniProtKB-KW"/>
</dbReference>
<keyword evidence="2" id="KW-0210">Decarboxylase</keyword>
<dbReference type="STRING" id="717606.PaecuDRAFT_1877"/>
<comment type="similarity">
    <text evidence="1">Belongs to the group II decarboxylase family.</text>
</comment>
<evidence type="ECO:0000313" key="3">
    <source>
        <dbReference type="EMBL" id="EFM11431.1"/>
    </source>
</evidence>
<accession>E0I8C6</accession>
<dbReference type="GO" id="GO:0005737">
    <property type="term" value="C:cytoplasm"/>
    <property type="evidence" value="ECO:0007669"/>
    <property type="project" value="TreeGrafter"/>
</dbReference>
<dbReference type="Proteomes" id="UP000005387">
    <property type="component" value="Unassembled WGS sequence"/>
</dbReference>